<dbReference type="GeneID" id="102697106"/>
<dbReference type="Ensembl" id="ENSLOCT00000010858.1">
    <property type="protein sequence ID" value="ENSLOCP00000010842.1"/>
    <property type="gene ID" value="ENSLOCG00000008902.1"/>
</dbReference>
<dbReference type="OMA" id="PRAYCKR"/>
<evidence type="ECO:0000256" key="1">
    <source>
        <dbReference type="SAM" id="MobiDB-lite"/>
    </source>
</evidence>
<keyword evidence="3" id="KW-1185">Reference proteome</keyword>
<sequence length="261" mass="29483">MARNEEKQLGKLNRLWLQRQRDEGRLKDIGESRPRLSSLNSPAAVKKWIPSITNEIEYYLQQSQLSHYPERKIAEFQQQIEGLRKEYKSYLHKLRVLDPSCKHQPWNPRGYTKRKRPQDGVPCPSQAEPGSQSDESDSDDEEESKVTQAPEKEKSCTLVLTSPVADLPSQDQPLCFNHSKMAVKVSGQRATLDDQNLDSLARVLFTGLPNLQSCSMAQNSAAQNCLPKNSEALELSTSHLPAEHKPHVLGLDCYSSSEEDT</sequence>
<dbReference type="GO" id="GO:0000350">
    <property type="term" value="P:generation of catalytic spliceosome for second transesterification step"/>
    <property type="evidence" value="ECO:0007669"/>
    <property type="project" value="InterPro"/>
</dbReference>
<organism evidence="2 3">
    <name type="scientific">Lepisosteus oculatus</name>
    <name type="common">Spotted gar</name>
    <dbReference type="NCBI Taxonomy" id="7918"/>
    <lineage>
        <taxon>Eukaryota</taxon>
        <taxon>Metazoa</taxon>
        <taxon>Chordata</taxon>
        <taxon>Craniata</taxon>
        <taxon>Vertebrata</taxon>
        <taxon>Euteleostomi</taxon>
        <taxon>Actinopterygii</taxon>
        <taxon>Neopterygii</taxon>
        <taxon>Holostei</taxon>
        <taxon>Semionotiformes</taxon>
        <taxon>Lepisosteidae</taxon>
        <taxon>Lepisosteus</taxon>
    </lineage>
</organism>
<dbReference type="HOGENOM" id="CLU_1065419_0_0_1"/>
<reference evidence="2" key="3">
    <citation type="submission" date="2025-09" db="UniProtKB">
        <authorList>
            <consortium name="Ensembl"/>
        </authorList>
    </citation>
    <scope>IDENTIFICATION</scope>
</reference>
<feature type="region of interest" description="Disordered" evidence="1">
    <location>
        <begin position="102"/>
        <end position="155"/>
    </location>
</feature>
<dbReference type="Pfam" id="PF06246">
    <property type="entry name" value="Isy1"/>
    <property type="match status" value="1"/>
</dbReference>
<reference evidence="2" key="2">
    <citation type="submission" date="2025-08" db="UniProtKB">
        <authorList>
            <consortium name="Ensembl"/>
        </authorList>
    </citation>
    <scope>IDENTIFICATION</scope>
</reference>
<dbReference type="OrthoDB" id="5983780at2759"/>
<reference evidence="3" key="1">
    <citation type="submission" date="2011-12" db="EMBL/GenBank/DDBJ databases">
        <title>The Draft Genome of Lepisosteus oculatus.</title>
        <authorList>
            <consortium name="The Broad Institute Genome Assembly &amp; Analysis Group"/>
            <consortium name="Computational R&amp;D Group"/>
            <consortium name="and Sequencing Platform"/>
            <person name="Di Palma F."/>
            <person name="Alfoldi J."/>
            <person name="Johnson J."/>
            <person name="Berlin A."/>
            <person name="Gnerre S."/>
            <person name="Jaffe D."/>
            <person name="MacCallum I."/>
            <person name="Young S."/>
            <person name="Walker B.J."/>
            <person name="Lander E.S."/>
            <person name="Lindblad-Toh K."/>
        </authorList>
    </citation>
    <scope>NUCLEOTIDE SEQUENCE [LARGE SCALE GENOMIC DNA]</scope>
</reference>
<evidence type="ECO:0000313" key="3">
    <source>
        <dbReference type="Proteomes" id="UP000018468"/>
    </source>
</evidence>
<feature type="compositionally biased region" description="Acidic residues" evidence="1">
    <location>
        <begin position="134"/>
        <end position="143"/>
    </location>
</feature>
<dbReference type="InterPro" id="IPR009360">
    <property type="entry name" value="Isy1"/>
</dbReference>
<dbReference type="AlphaFoldDB" id="W5MR33"/>
<dbReference type="eggNOG" id="ENOG502RXZ3">
    <property type="taxonomic scope" value="Eukaryota"/>
</dbReference>
<dbReference type="RefSeq" id="XP_006635080.1">
    <property type="nucleotide sequence ID" value="XM_006635017.3"/>
</dbReference>
<dbReference type="GeneTree" id="ENSGT00410000029447"/>
<dbReference type="EMBL" id="AHAT01032252">
    <property type="status" value="NOT_ANNOTATED_CDS"/>
    <property type="molecule type" value="Genomic_DNA"/>
</dbReference>
<dbReference type="Proteomes" id="UP000018468">
    <property type="component" value="Linkage group LG10"/>
</dbReference>
<proteinExistence type="predicted"/>
<dbReference type="Bgee" id="ENSLOCG00000008902">
    <property type="expression patterns" value="Expressed in ovary and 13 other cell types or tissues"/>
</dbReference>
<accession>W5MR33</accession>
<protein>
    <submittedName>
        <fullName evidence="2">Si:dkey-86e18.1</fullName>
    </submittedName>
</protein>
<dbReference type="KEGG" id="loc:102697106"/>
<evidence type="ECO:0000313" key="2">
    <source>
        <dbReference type="Ensembl" id="ENSLOCP00000010842.1"/>
    </source>
</evidence>
<name>W5MR33_LEPOC</name>
<dbReference type="InParanoid" id="W5MR33"/>